<evidence type="ECO:0000259" key="2">
    <source>
        <dbReference type="Pfam" id="PF17142"/>
    </source>
</evidence>
<dbReference type="PROSITE" id="PS51257">
    <property type="entry name" value="PROKAR_LIPOPROTEIN"/>
    <property type="match status" value="1"/>
</dbReference>
<proteinExistence type="predicted"/>
<dbReference type="AlphaFoldDB" id="A0A1H3XJR8"/>
<evidence type="ECO:0000256" key="1">
    <source>
        <dbReference type="SAM" id="SignalP"/>
    </source>
</evidence>
<dbReference type="Pfam" id="PF17142">
    <property type="entry name" value="SusF_N"/>
    <property type="match status" value="1"/>
</dbReference>
<organism evidence="4 5">
    <name type="scientific">Xylanibacter ruminicola</name>
    <name type="common">Prevotella ruminicola</name>
    <dbReference type="NCBI Taxonomy" id="839"/>
    <lineage>
        <taxon>Bacteria</taxon>
        <taxon>Pseudomonadati</taxon>
        <taxon>Bacteroidota</taxon>
        <taxon>Bacteroidia</taxon>
        <taxon>Bacteroidales</taxon>
        <taxon>Prevotellaceae</taxon>
        <taxon>Xylanibacter</taxon>
    </lineage>
</organism>
<dbReference type="InterPro" id="IPR058976">
    <property type="entry name" value="CBM_1st_SusF"/>
</dbReference>
<protein>
    <submittedName>
        <fullName evidence="4">Uncharacterized protein</fullName>
    </submittedName>
</protein>
<feature type="signal peptide" evidence="1">
    <location>
        <begin position="1"/>
        <end position="21"/>
    </location>
</feature>
<evidence type="ECO:0000313" key="5">
    <source>
        <dbReference type="Proteomes" id="UP000182257"/>
    </source>
</evidence>
<evidence type="ECO:0000313" key="4">
    <source>
        <dbReference type="EMBL" id="SDZ99705.1"/>
    </source>
</evidence>
<dbReference type="Gene3D" id="2.60.40.3640">
    <property type="match status" value="1"/>
</dbReference>
<sequence length="493" mass="53308">MKKHILLGGMLLCAVAFTSCNEDFNDWAAPQSNPQGDPAAAYGITVVAGSQATVVMDNAGKTAEIVTASADESIASIALKSCTINGVNLPYTYENGKIVVTTSQLDSLVEIATLDRSATPHAVKVNTEWAAVLTTGEAVPVSAETEVKLTPYSTTPEICSDGYVLLGDFQVWNKANPIKMTEVEPGVYQALVTTTSEGDNWYKFYAATPWVESANPEWSALDAAAMGSEKDGDGASPNILAWAGDPRFGGFKTPVIKGAGDWLITLDMNKFYFKYEPKETKYYVVGVPNGWSSENKQCLMYALGGNNFSYTTSWNSQWSMKFWSEEHFGDWNAVFGGENGSTAATGSLIFGGDADGCGAIGPSESQVWATFTVNMGSRTYEWTIIDAPTAEYEAITVIGGFNGWKDTGEIELTEVATAPHNWYGRGTIAEDTELKFRANHKWDVSWGGDGSASIDEEKYYLKPGGENIKVPAGTYDFYLNDITGNWSIAKVVE</sequence>
<dbReference type="InterPro" id="IPR033408">
    <property type="entry name" value="SusF_N"/>
</dbReference>
<accession>A0A1H3XJR8</accession>
<dbReference type="Gene3D" id="2.60.40.3620">
    <property type="match status" value="3"/>
</dbReference>
<name>A0A1H3XJR8_XYLRU</name>
<dbReference type="RefSeq" id="WP_175456276.1">
    <property type="nucleotide sequence ID" value="NZ_FNRF01000001.1"/>
</dbReference>
<reference evidence="4 5" key="1">
    <citation type="submission" date="2016-10" db="EMBL/GenBank/DDBJ databases">
        <authorList>
            <person name="de Groot N.N."/>
        </authorList>
    </citation>
    <scope>NUCLEOTIDE SEQUENCE [LARGE SCALE GENOMIC DNA]</scope>
    <source>
        <strain evidence="4 5">D31d</strain>
    </source>
</reference>
<keyword evidence="1" id="KW-0732">Signal</keyword>
<gene>
    <name evidence="4" type="ORF">SAMN05216462_0248</name>
</gene>
<evidence type="ECO:0000259" key="3">
    <source>
        <dbReference type="Pfam" id="PF26120"/>
    </source>
</evidence>
<dbReference type="Pfam" id="PF26120">
    <property type="entry name" value="CBM_1st_SusF"/>
    <property type="match status" value="1"/>
</dbReference>
<dbReference type="EMBL" id="FNRF01000001">
    <property type="protein sequence ID" value="SDZ99705.1"/>
    <property type="molecule type" value="Genomic_DNA"/>
</dbReference>
<feature type="chain" id="PRO_5010328998" evidence="1">
    <location>
        <begin position="22"/>
        <end position="493"/>
    </location>
</feature>
<feature type="domain" description="SusF first starch specific CBM" evidence="3">
    <location>
        <begin position="160"/>
        <end position="276"/>
    </location>
</feature>
<dbReference type="Proteomes" id="UP000182257">
    <property type="component" value="Unassembled WGS sequence"/>
</dbReference>
<feature type="domain" description="Outer membrane protein SusF N-terminal" evidence="2">
    <location>
        <begin position="20"/>
        <end position="151"/>
    </location>
</feature>